<gene>
    <name evidence="1" type="ORF">METZ01_LOCUS293278</name>
</gene>
<dbReference type="EMBL" id="UINC01089377">
    <property type="protein sequence ID" value="SVC40424.1"/>
    <property type="molecule type" value="Genomic_DNA"/>
</dbReference>
<name>A0A382LUL8_9ZZZZ</name>
<proteinExistence type="predicted"/>
<evidence type="ECO:0000313" key="1">
    <source>
        <dbReference type="EMBL" id="SVC40424.1"/>
    </source>
</evidence>
<sequence>VLKRELLGPLFLTAYPDIVCEQRVELFWINKSWYFSNLLVSWIYRTGKFERKKRHTPEKCAISALLE</sequence>
<protein>
    <submittedName>
        <fullName evidence="1">Uncharacterized protein</fullName>
    </submittedName>
</protein>
<feature type="non-terminal residue" evidence="1">
    <location>
        <position position="1"/>
    </location>
</feature>
<accession>A0A382LUL8</accession>
<dbReference type="AlphaFoldDB" id="A0A382LUL8"/>
<feature type="non-terminal residue" evidence="1">
    <location>
        <position position="67"/>
    </location>
</feature>
<reference evidence="1" key="1">
    <citation type="submission" date="2018-05" db="EMBL/GenBank/DDBJ databases">
        <authorList>
            <person name="Lanie J.A."/>
            <person name="Ng W.-L."/>
            <person name="Kazmierczak K.M."/>
            <person name="Andrzejewski T.M."/>
            <person name="Davidsen T.M."/>
            <person name="Wayne K.J."/>
            <person name="Tettelin H."/>
            <person name="Glass J.I."/>
            <person name="Rusch D."/>
            <person name="Podicherti R."/>
            <person name="Tsui H.-C.T."/>
            <person name="Winkler M.E."/>
        </authorList>
    </citation>
    <scope>NUCLEOTIDE SEQUENCE</scope>
</reference>
<organism evidence="1">
    <name type="scientific">marine metagenome</name>
    <dbReference type="NCBI Taxonomy" id="408172"/>
    <lineage>
        <taxon>unclassified sequences</taxon>
        <taxon>metagenomes</taxon>
        <taxon>ecological metagenomes</taxon>
    </lineage>
</organism>